<name>A0A1X6N8M2_9APHY</name>
<dbReference type="PANTHER" id="PTHR43899:SF13">
    <property type="entry name" value="RH59310P"/>
    <property type="match status" value="1"/>
</dbReference>
<evidence type="ECO:0000256" key="3">
    <source>
        <dbReference type="SAM" id="MobiDB-lite"/>
    </source>
</evidence>
<dbReference type="InterPro" id="IPR036291">
    <property type="entry name" value="NAD(P)-bd_dom_sf"/>
</dbReference>
<feature type="region of interest" description="Disordered" evidence="3">
    <location>
        <begin position="330"/>
        <end position="357"/>
    </location>
</feature>
<keyword evidence="2" id="KW-0560">Oxidoreductase</keyword>
<keyword evidence="6" id="KW-1185">Reference proteome</keyword>
<evidence type="ECO:0000313" key="6">
    <source>
        <dbReference type="Proteomes" id="UP000194127"/>
    </source>
</evidence>
<evidence type="ECO:0000256" key="4">
    <source>
        <dbReference type="SAM" id="Phobius"/>
    </source>
</evidence>
<evidence type="ECO:0000256" key="1">
    <source>
        <dbReference type="ARBA" id="ARBA00006484"/>
    </source>
</evidence>
<dbReference type="AlphaFoldDB" id="A0A1X6N8M2"/>
<feature type="compositionally biased region" description="Low complexity" evidence="3">
    <location>
        <begin position="330"/>
        <end position="343"/>
    </location>
</feature>
<dbReference type="GeneID" id="36327531"/>
<dbReference type="EMBL" id="KZ110593">
    <property type="protein sequence ID" value="OSX64862.1"/>
    <property type="molecule type" value="Genomic_DNA"/>
</dbReference>
<keyword evidence="4" id="KW-0812">Transmembrane</keyword>
<evidence type="ECO:0000313" key="5">
    <source>
        <dbReference type="EMBL" id="OSX64862.1"/>
    </source>
</evidence>
<reference evidence="5 6" key="1">
    <citation type="submission" date="2017-04" db="EMBL/GenBank/DDBJ databases">
        <title>Genome Sequence of the Model Brown-Rot Fungus Postia placenta SB12.</title>
        <authorList>
            <consortium name="DOE Joint Genome Institute"/>
            <person name="Gaskell J."/>
            <person name="Kersten P."/>
            <person name="Larrondo L.F."/>
            <person name="Canessa P."/>
            <person name="Martinez D."/>
            <person name="Hibbett D."/>
            <person name="Schmoll M."/>
            <person name="Kubicek C.P."/>
            <person name="Martinez A.T."/>
            <person name="Yadav J."/>
            <person name="Master E."/>
            <person name="Magnuson J.K."/>
            <person name="James T."/>
            <person name="Yaver D."/>
            <person name="Berka R."/>
            <person name="Labutti K."/>
            <person name="Lipzen A."/>
            <person name="Aerts A."/>
            <person name="Barry K."/>
            <person name="Henrissat B."/>
            <person name="Blanchette R."/>
            <person name="Grigoriev I."/>
            <person name="Cullen D."/>
        </authorList>
    </citation>
    <scope>NUCLEOTIDE SEQUENCE [LARGE SCALE GENOMIC DNA]</scope>
    <source>
        <strain evidence="5 6">MAD-698-R-SB12</strain>
    </source>
</reference>
<dbReference type="OrthoDB" id="5545019at2759"/>
<dbReference type="Gene3D" id="3.40.50.720">
    <property type="entry name" value="NAD(P)-binding Rossmann-like Domain"/>
    <property type="match status" value="1"/>
</dbReference>
<dbReference type="InterPro" id="IPR051019">
    <property type="entry name" value="VLCFA-Steroid_DH"/>
</dbReference>
<sequence>MRPLQHFPRFLKRYPRLPPYPRRNQGFLANHPVISTFLIAIGLLSIVKLILQAINRLVKARIGAARYGAGQGAWAVVTNATDGRARECAFRLAREGFNILVTGRDQAALDLLLSEIRSTCGPEAAPIQMKALVIDQVRIRDDNQWKDVVSELADLDIGVLVLHEDKTCKLSNDISTVSDQVVDDVLTANVFAPAKIAKLVLLGMAQKERGLILIIGSAISTSWLASVRARGVDVRTLRTEALMSRPALLLDKLANTALIDQVQWMTNKSFSATKFAYTRLSVYVSRDNTRHLVGKVYPTTRILFQNASRSVQSFTSIVSGMLSSAAVTRPVGAGPAATPPAVRLQDVGGSADPKKTD</sequence>
<dbReference type="SUPFAM" id="SSF51735">
    <property type="entry name" value="NAD(P)-binding Rossmann-fold domains"/>
    <property type="match status" value="1"/>
</dbReference>
<keyword evidence="4" id="KW-0472">Membrane</keyword>
<dbReference type="InterPro" id="IPR002347">
    <property type="entry name" value="SDR_fam"/>
</dbReference>
<dbReference type="STRING" id="670580.A0A1X6N8M2"/>
<proteinExistence type="inferred from homology"/>
<dbReference type="PANTHER" id="PTHR43899">
    <property type="entry name" value="RH59310P"/>
    <property type="match status" value="1"/>
</dbReference>
<dbReference type="GO" id="GO:0016491">
    <property type="term" value="F:oxidoreductase activity"/>
    <property type="evidence" value="ECO:0007669"/>
    <property type="project" value="UniProtKB-KW"/>
</dbReference>
<organism evidence="5 6">
    <name type="scientific">Postia placenta MAD-698-R-SB12</name>
    <dbReference type="NCBI Taxonomy" id="670580"/>
    <lineage>
        <taxon>Eukaryota</taxon>
        <taxon>Fungi</taxon>
        <taxon>Dikarya</taxon>
        <taxon>Basidiomycota</taxon>
        <taxon>Agaricomycotina</taxon>
        <taxon>Agaricomycetes</taxon>
        <taxon>Polyporales</taxon>
        <taxon>Adustoporiaceae</taxon>
        <taxon>Rhodonia</taxon>
    </lineage>
</organism>
<dbReference type="Pfam" id="PF00106">
    <property type="entry name" value="adh_short"/>
    <property type="match status" value="1"/>
</dbReference>
<comment type="similarity">
    <text evidence="1">Belongs to the short-chain dehydrogenases/reductases (SDR) family.</text>
</comment>
<dbReference type="RefSeq" id="XP_024341656.1">
    <property type="nucleotide sequence ID" value="XM_024482582.1"/>
</dbReference>
<feature type="transmembrane region" description="Helical" evidence="4">
    <location>
        <begin position="33"/>
        <end position="51"/>
    </location>
</feature>
<protein>
    <submittedName>
        <fullName evidence="5">Uncharacterized protein</fullName>
    </submittedName>
</protein>
<gene>
    <name evidence="5" type="ORF">POSPLADRAFT_1073220</name>
</gene>
<evidence type="ECO:0000256" key="2">
    <source>
        <dbReference type="ARBA" id="ARBA00023002"/>
    </source>
</evidence>
<accession>A0A1X6N8M2</accession>
<keyword evidence="4" id="KW-1133">Transmembrane helix</keyword>
<dbReference type="Proteomes" id="UP000194127">
    <property type="component" value="Unassembled WGS sequence"/>
</dbReference>